<reference evidence="2 3" key="1">
    <citation type="submission" date="2017-05" db="EMBL/GenBank/DDBJ databases">
        <authorList>
            <person name="Varghese N."/>
            <person name="Submissions S."/>
        </authorList>
    </citation>
    <scope>NUCLEOTIDE SEQUENCE [LARGE SCALE GENOMIC DNA]</scope>
    <source>
        <strain evidence="2 3">DSM 19036</strain>
    </source>
</reference>
<dbReference type="RefSeq" id="WP_142527471.1">
    <property type="nucleotide sequence ID" value="NZ_CBCSJO010000004.1"/>
</dbReference>
<keyword evidence="1" id="KW-0812">Transmembrane</keyword>
<evidence type="ECO:0008006" key="4">
    <source>
        <dbReference type="Google" id="ProtNLM"/>
    </source>
</evidence>
<dbReference type="Proteomes" id="UP000320300">
    <property type="component" value="Unassembled WGS sequence"/>
</dbReference>
<evidence type="ECO:0000256" key="1">
    <source>
        <dbReference type="SAM" id="Phobius"/>
    </source>
</evidence>
<feature type="transmembrane region" description="Helical" evidence="1">
    <location>
        <begin position="9"/>
        <end position="29"/>
    </location>
</feature>
<evidence type="ECO:0000313" key="2">
    <source>
        <dbReference type="EMBL" id="SMO55125.1"/>
    </source>
</evidence>
<keyword evidence="1" id="KW-1133">Transmembrane helix</keyword>
<gene>
    <name evidence="2" type="ORF">SAMN06265348_103276</name>
</gene>
<keyword evidence="1" id="KW-0472">Membrane</keyword>
<evidence type="ECO:0000313" key="3">
    <source>
        <dbReference type="Proteomes" id="UP000320300"/>
    </source>
</evidence>
<protein>
    <recommendedName>
        <fullName evidence="4">Type IV pilus biogenesis</fullName>
    </recommendedName>
</protein>
<accession>A0A521C6Y4</accession>
<proteinExistence type="predicted"/>
<keyword evidence="3" id="KW-1185">Reference proteome</keyword>
<dbReference type="OrthoDB" id="676730at2"/>
<dbReference type="EMBL" id="FXTN01000003">
    <property type="protein sequence ID" value="SMO55125.1"/>
    <property type="molecule type" value="Genomic_DNA"/>
</dbReference>
<organism evidence="2 3">
    <name type="scientific">Pedobacter westerhofensis</name>
    <dbReference type="NCBI Taxonomy" id="425512"/>
    <lineage>
        <taxon>Bacteria</taxon>
        <taxon>Pseudomonadati</taxon>
        <taxon>Bacteroidota</taxon>
        <taxon>Sphingobacteriia</taxon>
        <taxon>Sphingobacteriales</taxon>
        <taxon>Sphingobacteriaceae</taxon>
        <taxon>Pedobacter</taxon>
    </lineage>
</organism>
<dbReference type="AlphaFoldDB" id="A0A521C6Y4"/>
<sequence length="169" mass="18609">MQPVKNKGVTYLLIAAVAVVWGIIIYRVLFTDPPSEQDFVAGPTPVHEPFDEYIAKEDTLRLSLNYRDPFLTNANANAAAAAEATATMAPVPHAAQPMKPIAPPVNWGAIKYTGYITNPKTKKQVSILTVNGKERMVAEGESLEGVKLLKNKRDSVLLSWMGKQKYIKQ</sequence>
<name>A0A521C6Y4_9SPHI</name>